<feature type="transmembrane region" description="Helical" evidence="2">
    <location>
        <begin position="212"/>
        <end position="235"/>
    </location>
</feature>
<proteinExistence type="predicted"/>
<evidence type="ECO:0000256" key="2">
    <source>
        <dbReference type="SAM" id="Phobius"/>
    </source>
</evidence>
<evidence type="ECO:0000313" key="4">
    <source>
        <dbReference type="EMBL" id="TPW77141.1"/>
    </source>
</evidence>
<feature type="signal peptide" evidence="3">
    <location>
        <begin position="1"/>
        <end position="27"/>
    </location>
</feature>
<comment type="caution">
    <text evidence="4">The sequence shown here is derived from an EMBL/GenBank/DDBJ whole genome shotgun (WGS) entry which is preliminary data.</text>
</comment>
<evidence type="ECO:0000256" key="3">
    <source>
        <dbReference type="SAM" id="SignalP"/>
    </source>
</evidence>
<feature type="compositionally biased region" description="Low complexity" evidence="1">
    <location>
        <begin position="42"/>
        <end position="53"/>
    </location>
</feature>
<keyword evidence="2" id="KW-0812">Transmembrane</keyword>
<dbReference type="OrthoDB" id="5007898at2"/>
<protein>
    <recommendedName>
        <fullName evidence="6">DUF916 domain-containing protein</fullName>
    </recommendedName>
</protein>
<feature type="chain" id="PRO_5021485217" description="DUF916 domain-containing protein" evidence="3">
    <location>
        <begin position="28"/>
        <end position="247"/>
    </location>
</feature>
<dbReference type="Proteomes" id="UP000316252">
    <property type="component" value="Unassembled WGS sequence"/>
</dbReference>
<dbReference type="RefSeq" id="WP_141161669.1">
    <property type="nucleotide sequence ID" value="NZ_VHQG01000001.1"/>
</dbReference>
<name>A0A506XWK8_9MICO</name>
<keyword evidence="2" id="KW-1133">Transmembrane helix</keyword>
<organism evidence="4 5">
    <name type="scientific">Schumannella soli</name>
    <dbReference type="NCBI Taxonomy" id="2590779"/>
    <lineage>
        <taxon>Bacteria</taxon>
        <taxon>Bacillati</taxon>
        <taxon>Actinomycetota</taxon>
        <taxon>Actinomycetes</taxon>
        <taxon>Micrococcales</taxon>
        <taxon>Microbacteriaceae</taxon>
        <taxon>Schumannella</taxon>
    </lineage>
</organism>
<keyword evidence="2" id="KW-0472">Membrane</keyword>
<evidence type="ECO:0000256" key="1">
    <source>
        <dbReference type="SAM" id="MobiDB-lite"/>
    </source>
</evidence>
<feature type="region of interest" description="Disordered" evidence="1">
    <location>
        <begin position="42"/>
        <end position="93"/>
    </location>
</feature>
<dbReference type="EMBL" id="VHQG01000001">
    <property type="protein sequence ID" value="TPW77141.1"/>
    <property type="molecule type" value="Genomic_DNA"/>
</dbReference>
<sequence length="247" mass="24576">MKRMLAAALLAGAAVVLTAAAPVSAFAADDLEGGGDYPISVTVTGDGSVPSGGSDSGGFGGSGSGSSGFGSSGSSGGSAPSDTVDTGAKPSGEGATAVADAAFSLGGLRLGYLISPIPTQGELSTSVTLRNGTDAPMPVTIRAWLTGPLGNRIGGPVERTVTLAPQTDRTLRMRVGGVGQWTFITSHLEATPPKSVDGVALKKLTREQSIVIAPWAILLIVIVGAGAGYGISVAVRRPRRVVQESFA</sequence>
<evidence type="ECO:0008006" key="6">
    <source>
        <dbReference type="Google" id="ProtNLM"/>
    </source>
</evidence>
<feature type="compositionally biased region" description="Gly residues" evidence="1">
    <location>
        <begin position="54"/>
        <end position="76"/>
    </location>
</feature>
<accession>A0A506XWK8</accession>
<keyword evidence="5" id="KW-1185">Reference proteome</keyword>
<reference evidence="4 5" key="1">
    <citation type="submission" date="2019-06" db="EMBL/GenBank/DDBJ databases">
        <authorList>
            <person name="Li F."/>
        </authorList>
    </citation>
    <scope>NUCLEOTIDE SEQUENCE [LARGE SCALE GENOMIC DNA]</scope>
    <source>
        <strain evidence="4 5">10F1D-1</strain>
    </source>
</reference>
<dbReference type="AlphaFoldDB" id="A0A506XWK8"/>
<keyword evidence="3" id="KW-0732">Signal</keyword>
<evidence type="ECO:0000313" key="5">
    <source>
        <dbReference type="Proteomes" id="UP000316252"/>
    </source>
</evidence>
<gene>
    <name evidence="4" type="ORF">FJ657_00035</name>
</gene>